<protein>
    <submittedName>
        <fullName evidence="2">LysR family transcriptional regulator</fullName>
    </submittedName>
</protein>
<dbReference type="SUPFAM" id="SSF46785">
    <property type="entry name" value="Winged helix' DNA-binding domain"/>
    <property type="match status" value="1"/>
</dbReference>
<gene>
    <name evidence="2" type="ORF">K6K41_09905</name>
</gene>
<dbReference type="InterPro" id="IPR000847">
    <property type="entry name" value="LysR_HTH_N"/>
</dbReference>
<dbReference type="EMBL" id="CP081869">
    <property type="protein sequence ID" value="QZO01672.1"/>
    <property type="molecule type" value="Genomic_DNA"/>
</dbReference>
<dbReference type="Gene3D" id="1.10.10.10">
    <property type="entry name" value="Winged helix-like DNA-binding domain superfamily/Winged helix DNA-binding domain"/>
    <property type="match status" value="1"/>
</dbReference>
<dbReference type="PROSITE" id="PS50931">
    <property type="entry name" value="HTH_LYSR"/>
    <property type="match status" value="1"/>
</dbReference>
<accession>A0A9E6RIL8</accession>
<dbReference type="AlphaFoldDB" id="A0A9E6RIL8"/>
<evidence type="ECO:0000259" key="1">
    <source>
        <dbReference type="PROSITE" id="PS50931"/>
    </source>
</evidence>
<name>A0A9E6RIL8_9HYPH</name>
<evidence type="ECO:0000313" key="3">
    <source>
        <dbReference type="Proteomes" id="UP000825701"/>
    </source>
</evidence>
<dbReference type="InterPro" id="IPR036388">
    <property type="entry name" value="WH-like_DNA-bd_sf"/>
</dbReference>
<dbReference type="RefSeq" id="WP_428978578.1">
    <property type="nucleotide sequence ID" value="NZ_CP081869.1"/>
</dbReference>
<organism evidence="2 3">
    <name type="scientific">Chenggangzhangella methanolivorans</name>
    <dbReference type="NCBI Taxonomy" id="1437009"/>
    <lineage>
        <taxon>Bacteria</taxon>
        <taxon>Pseudomonadati</taxon>
        <taxon>Pseudomonadota</taxon>
        <taxon>Alphaproteobacteria</taxon>
        <taxon>Hyphomicrobiales</taxon>
        <taxon>Methylopilaceae</taxon>
        <taxon>Chenggangzhangella</taxon>
    </lineage>
</organism>
<proteinExistence type="predicted"/>
<reference evidence="2" key="1">
    <citation type="submission" date="2021-08" db="EMBL/GenBank/DDBJ databases">
        <authorList>
            <person name="Zhang H."/>
            <person name="Xu M."/>
            <person name="Yu Z."/>
            <person name="Yang L."/>
            <person name="Cai Y."/>
        </authorList>
    </citation>
    <scope>NUCLEOTIDE SEQUENCE</scope>
    <source>
        <strain evidence="2">CHL1</strain>
    </source>
</reference>
<sequence>MAVVEERNFTRAAEPLAVAQLALSGHIQVLESDRSSAIRMNLSVRTWRVSAGRSRPG</sequence>
<dbReference type="KEGG" id="cmet:K6K41_09905"/>
<dbReference type="GO" id="GO:0003700">
    <property type="term" value="F:DNA-binding transcription factor activity"/>
    <property type="evidence" value="ECO:0007669"/>
    <property type="project" value="InterPro"/>
</dbReference>
<evidence type="ECO:0000313" key="2">
    <source>
        <dbReference type="EMBL" id="QZO01672.1"/>
    </source>
</evidence>
<dbReference type="InterPro" id="IPR036390">
    <property type="entry name" value="WH_DNA-bd_sf"/>
</dbReference>
<dbReference type="Proteomes" id="UP000825701">
    <property type="component" value="Chromosome"/>
</dbReference>
<keyword evidence="3" id="KW-1185">Reference proteome</keyword>
<feature type="domain" description="HTH lysR-type" evidence="1">
    <location>
        <begin position="1"/>
        <end position="33"/>
    </location>
</feature>
<dbReference type="Pfam" id="PF00126">
    <property type="entry name" value="HTH_1"/>
    <property type="match status" value="1"/>
</dbReference>